<dbReference type="VEuPathDB" id="TriTrypDB:TRSC58_02508"/>
<sequence>MTVVVMCDGAPASLKAVEWAAVPGNLMRQHDGEQLILVHAWSRYAAPRPTQPKESLDKPSTLDDAHSLNRLPLSQVVKGTLEAITESKVTRDTLNYKLETMILAGPDPPLAFLPAAPATQVSAKATFTKKELAMQQKQQQRQTPMPADSEVEATAREVEKEEAQSRATAVALYAKERALHHHANTILLGAGNSMDGKSILLGLVAKTVLRELRQTNFLWFIKNNGRAMRPTTAMIRYVVVLVPASNDAQALERDCSVVQYILGCRREKSMDTVSAVIVVESATSPEEVERYSQTLRSMLQRSTTAMNLREADDVDDVDPPPPPPPPPPLASPVTYAPPSLEKDGITPGEGTPQEAAVDAGEPLPATEEVDSAAEQQWPEVSLCALRTTKQVDVVTARNAAGQVAKFLQRHKTDVVVSPSTLPEELHMALLAMSKPHVLVVPLAEPAAAGGDAVMTPPEEEEKKCTE</sequence>
<proteinExistence type="predicted"/>
<dbReference type="OrthoDB" id="249725at2759"/>
<gene>
    <name evidence="2" type="ORF">TRSC58_02508</name>
</gene>
<accession>A0A061J903</accession>
<comment type="caution">
    <text evidence="2">The sequence shown here is derived from an EMBL/GenBank/DDBJ whole genome shotgun (WGS) entry which is preliminary data.</text>
</comment>
<keyword evidence="3" id="KW-1185">Reference proteome</keyword>
<dbReference type="EMBL" id="AUPL01002508">
    <property type="protein sequence ID" value="ESL09767.1"/>
    <property type="molecule type" value="Genomic_DNA"/>
</dbReference>
<reference evidence="2 3" key="1">
    <citation type="submission" date="2013-07" db="EMBL/GenBank/DDBJ databases">
        <authorList>
            <person name="Stoco P.H."/>
            <person name="Wagner G."/>
            <person name="Gerber A."/>
            <person name="Zaha A."/>
            <person name="Thompson C."/>
            <person name="Bartholomeu D.C."/>
            <person name="Luckemeyer D.D."/>
            <person name="Bahia D."/>
            <person name="Loreto E."/>
            <person name="Prestes E.B."/>
            <person name="Lima F.M."/>
            <person name="Rodrigues-Luiz G."/>
            <person name="Vallejo G.A."/>
            <person name="Filho J.F."/>
            <person name="Monteiro K.M."/>
            <person name="Tyler K.M."/>
            <person name="de Almeida L.G."/>
            <person name="Ortiz M.F."/>
            <person name="Siervo M.A."/>
            <person name="de Moraes M.H."/>
            <person name="Cunha O.L."/>
            <person name="Mendonca-Neto R."/>
            <person name="Silva R."/>
            <person name="Teixeira S.M."/>
            <person name="Murta S.M."/>
            <person name="Sincero T.C."/>
            <person name="Mendes T.A."/>
            <person name="Urmenyi T.P."/>
            <person name="Silva V.G."/>
            <person name="da Rocha W.D."/>
            <person name="Andersson B."/>
            <person name="Romanha A.J."/>
            <person name="Steindel M."/>
            <person name="de Vasconcelos A.T."/>
            <person name="Grisard E.C."/>
        </authorList>
    </citation>
    <scope>NUCLEOTIDE SEQUENCE [LARGE SCALE GENOMIC DNA]</scope>
    <source>
        <strain evidence="2 3">SC58</strain>
    </source>
</reference>
<protein>
    <submittedName>
        <fullName evidence="2">Uncharacterized protein</fullName>
    </submittedName>
</protein>
<evidence type="ECO:0000256" key="1">
    <source>
        <dbReference type="SAM" id="MobiDB-lite"/>
    </source>
</evidence>
<feature type="compositionally biased region" description="Pro residues" evidence="1">
    <location>
        <begin position="319"/>
        <end position="330"/>
    </location>
</feature>
<feature type="region of interest" description="Disordered" evidence="1">
    <location>
        <begin position="312"/>
        <end position="359"/>
    </location>
</feature>
<dbReference type="AlphaFoldDB" id="A0A061J903"/>
<evidence type="ECO:0000313" key="2">
    <source>
        <dbReference type="EMBL" id="ESL09767.1"/>
    </source>
</evidence>
<dbReference type="Proteomes" id="UP000031737">
    <property type="component" value="Unassembled WGS sequence"/>
</dbReference>
<evidence type="ECO:0000313" key="3">
    <source>
        <dbReference type="Proteomes" id="UP000031737"/>
    </source>
</evidence>
<name>A0A061J903_TRYRA</name>
<organism evidence="2 3">
    <name type="scientific">Trypanosoma rangeli SC58</name>
    <dbReference type="NCBI Taxonomy" id="429131"/>
    <lineage>
        <taxon>Eukaryota</taxon>
        <taxon>Discoba</taxon>
        <taxon>Euglenozoa</taxon>
        <taxon>Kinetoplastea</taxon>
        <taxon>Metakinetoplastina</taxon>
        <taxon>Trypanosomatida</taxon>
        <taxon>Trypanosomatidae</taxon>
        <taxon>Trypanosoma</taxon>
        <taxon>Herpetosoma</taxon>
    </lineage>
</organism>